<dbReference type="SUPFAM" id="SSF54637">
    <property type="entry name" value="Thioesterase/thiol ester dehydrase-isomerase"/>
    <property type="match status" value="1"/>
</dbReference>
<proteinExistence type="inferred from homology"/>
<name>A0A3B1DH83_9ZZZZ</name>
<dbReference type="CDD" id="cd00586">
    <property type="entry name" value="4HBT"/>
    <property type="match status" value="1"/>
</dbReference>
<protein>
    <submittedName>
        <fullName evidence="3">4-hydroxybenzoyl-CoA thioesterase family active site</fullName>
    </submittedName>
</protein>
<dbReference type="InterPro" id="IPR006684">
    <property type="entry name" value="YbgC/YbaW"/>
</dbReference>
<dbReference type="PANTHER" id="PTHR31793">
    <property type="entry name" value="4-HYDROXYBENZOYL-COA THIOESTERASE FAMILY MEMBER"/>
    <property type="match status" value="1"/>
</dbReference>
<evidence type="ECO:0000256" key="1">
    <source>
        <dbReference type="ARBA" id="ARBA00005953"/>
    </source>
</evidence>
<dbReference type="GO" id="GO:0047617">
    <property type="term" value="F:fatty acyl-CoA hydrolase activity"/>
    <property type="evidence" value="ECO:0007669"/>
    <property type="project" value="TreeGrafter"/>
</dbReference>
<dbReference type="EMBL" id="UOGL01000629">
    <property type="protein sequence ID" value="VAX42166.1"/>
    <property type="molecule type" value="Genomic_DNA"/>
</dbReference>
<sequence>MSSTFTTTRLVQFSETDMAGIVHFSCFYKYMEEAEHEFFRSLGLSIMLKQNDGSIIGWPRVSAKCSFKAPARYEDLLEIRLNIERIGVKSLTLQYDFWRDDTLIAQGTMKTVCCLFQHDKEMQSIEIPATYQKKFEQ</sequence>
<gene>
    <name evidence="3" type="ORF">MNBD_PLANCTO02-813</name>
</gene>
<dbReference type="InterPro" id="IPR029069">
    <property type="entry name" value="HotDog_dom_sf"/>
</dbReference>
<dbReference type="AlphaFoldDB" id="A0A3B1DH83"/>
<dbReference type="Pfam" id="PF13279">
    <property type="entry name" value="4HBT_2"/>
    <property type="match status" value="1"/>
</dbReference>
<dbReference type="PIRSF" id="PIRSF003230">
    <property type="entry name" value="YbgC"/>
    <property type="match status" value="1"/>
</dbReference>
<keyword evidence="2" id="KW-0378">Hydrolase</keyword>
<reference evidence="3" key="1">
    <citation type="submission" date="2018-06" db="EMBL/GenBank/DDBJ databases">
        <authorList>
            <person name="Zhirakovskaya E."/>
        </authorList>
    </citation>
    <scope>NUCLEOTIDE SEQUENCE</scope>
</reference>
<comment type="similarity">
    <text evidence="1">Belongs to the 4-hydroxybenzoyl-CoA thioesterase family.</text>
</comment>
<organism evidence="3">
    <name type="scientific">hydrothermal vent metagenome</name>
    <dbReference type="NCBI Taxonomy" id="652676"/>
    <lineage>
        <taxon>unclassified sequences</taxon>
        <taxon>metagenomes</taxon>
        <taxon>ecological metagenomes</taxon>
    </lineage>
</organism>
<dbReference type="InterPro" id="IPR050563">
    <property type="entry name" value="4-hydroxybenzoyl-CoA_TE"/>
</dbReference>
<evidence type="ECO:0000313" key="3">
    <source>
        <dbReference type="EMBL" id="VAX42166.1"/>
    </source>
</evidence>
<evidence type="ECO:0000256" key="2">
    <source>
        <dbReference type="ARBA" id="ARBA00022801"/>
    </source>
</evidence>
<dbReference type="Gene3D" id="3.10.129.10">
    <property type="entry name" value="Hotdog Thioesterase"/>
    <property type="match status" value="1"/>
</dbReference>
<dbReference type="PANTHER" id="PTHR31793:SF27">
    <property type="entry name" value="NOVEL THIOESTERASE SUPERFAMILY DOMAIN AND SAPOSIN A-TYPE DOMAIN CONTAINING PROTEIN (0610012H03RIK)"/>
    <property type="match status" value="1"/>
</dbReference>
<accession>A0A3B1DH83</accession>